<dbReference type="GO" id="GO:0016020">
    <property type="term" value="C:membrane"/>
    <property type="evidence" value="ECO:0007669"/>
    <property type="project" value="UniProtKB-SubCell"/>
</dbReference>
<feature type="transmembrane region" description="Helical" evidence="5">
    <location>
        <begin position="442"/>
        <end position="462"/>
    </location>
</feature>
<evidence type="ECO:0000313" key="7">
    <source>
        <dbReference type="EMBL" id="HIZ36854.1"/>
    </source>
</evidence>
<dbReference type="InterPro" id="IPR023908">
    <property type="entry name" value="xxxLxxG_rpt"/>
</dbReference>
<feature type="transmembrane region" description="Helical" evidence="5">
    <location>
        <begin position="483"/>
        <end position="508"/>
    </location>
</feature>
<dbReference type="Proteomes" id="UP000824037">
    <property type="component" value="Unassembled WGS sequence"/>
</dbReference>
<dbReference type="NCBIfam" id="TIGR03061">
    <property type="entry name" value="pip_yhgE_Nterm"/>
    <property type="match status" value="1"/>
</dbReference>
<evidence type="ECO:0000256" key="5">
    <source>
        <dbReference type="SAM" id="Phobius"/>
    </source>
</evidence>
<name>A0A9D2EFS9_9MICO</name>
<dbReference type="NCBIfam" id="TIGR03057">
    <property type="entry name" value="xxxLxxG_by_4"/>
    <property type="match status" value="2"/>
</dbReference>
<sequence length="637" mass="65901">LWSNWDPYGTLEDVPVAVVNLDEPVTVDGTDVAAGDELMATMLADPIFGFVPTDAEDAADGLAQGRYYMTITIPQDFSSNLASGADGTPHRADVQMRRDDSNGYVVGIMAESVQAELHQQINVAATSAYFESVYGELDQLRDGLTEADDGAHRLSDGLTEARAGSQELADGLAEAEPGAQELADGLAEATDGADQLSDGAAQVADGTQQVADVVNPLADEVVPRIPDVADGAASVSGSVADVTDLVATGSDSLSSRTGEVDDALAALAEEYPELADDPAFADLQDATGRVAERTGEIDDSLQIINDDAQQVNTDAQSLVTAVPDLQDRIRESQANINELNDGAHQVADGAAQLAGQLPEARDGAAELATGVSDAATGSAELADGIADASSGSDDLAEGLDQLLAAVPALDPDTREANAAVLGDPTDVSLAVDNPADVYGRGLAPFFFAISLWVFGIVVFLVLRPTTGRALASTASPVRMALVGWLPVATVGLIGSWLLLAVSQFALGLNVVDPIGSFALVTLAVLVFTLIAHLARTALGLVGSAVLLVLLMLQLTSSGGIYPVETLPSVLRAIHPYLPMSYLVDGLRVVFTGGLTEHLVRDVIVLACVGVAAFTASCAVMARKRTWSLNALHPALGE</sequence>
<dbReference type="Pfam" id="PF12698">
    <property type="entry name" value="ABC2_membrane_3"/>
    <property type="match status" value="1"/>
</dbReference>
<feature type="non-terminal residue" evidence="7">
    <location>
        <position position="1"/>
    </location>
</feature>
<reference evidence="7" key="1">
    <citation type="journal article" date="2021" name="PeerJ">
        <title>Extensive microbial diversity within the chicken gut microbiome revealed by metagenomics and culture.</title>
        <authorList>
            <person name="Gilroy R."/>
            <person name="Ravi A."/>
            <person name="Getino M."/>
            <person name="Pursley I."/>
            <person name="Horton D.L."/>
            <person name="Alikhan N.F."/>
            <person name="Baker D."/>
            <person name="Gharbi K."/>
            <person name="Hall N."/>
            <person name="Watson M."/>
            <person name="Adriaenssens E.M."/>
            <person name="Foster-Nyarko E."/>
            <person name="Jarju S."/>
            <person name="Secka A."/>
            <person name="Antonio M."/>
            <person name="Oren A."/>
            <person name="Chaudhuri R.R."/>
            <person name="La Ragione R."/>
            <person name="Hildebrand F."/>
            <person name="Pallen M.J."/>
        </authorList>
    </citation>
    <scope>NUCLEOTIDE SEQUENCE</scope>
    <source>
        <strain evidence="7">ChiGjej4B4-7305</strain>
    </source>
</reference>
<evidence type="ECO:0000256" key="2">
    <source>
        <dbReference type="ARBA" id="ARBA00022692"/>
    </source>
</evidence>
<dbReference type="InterPro" id="IPR017501">
    <property type="entry name" value="Phage_infect_YhgE_C"/>
</dbReference>
<dbReference type="InterPro" id="IPR051328">
    <property type="entry name" value="T7SS_ABC-Transporter"/>
</dbReference>
<dbReference type="InterPro" id="IPR013525">
    <property type="entry name" value="ABC2_TM"/>
</dbReference>
<evidence type="ECO:0000256" key="4">
    <source>
        <dbReference type="ARBA" id="ARBA00023136"/>
    </source>
</evidence>
<feature type="domain" description="ABC-2 type transporter transmembrane" evidence="6">
    <location>
        <begin position="300"/>
        <end position="616"/>
    </location>
</feature>
<dbReference type="EMBL" id="DXBY01000238">
    <property type="protein sequence ID" value="HIZ36854.1"/>
    <property type="molecule type" value="Genomic_DNA"/>
</dbReference>
<reference evidence="7" key="2">
    <citation type="submission" date="2021-04" db="EMBL/GenBank/DDBJ databases">
        <authorList>
            <person name="Gilroy R."/>
        </authorList>
    </citation>
    <scope>NUCLEOTIDE SEQUENCE</scope>
    <source>
        <strain evidence="7">ChiGjej4B4-7305</strain>
    </source>
</reference>
<comment type="subcellular location">
    <subcellularLocation>
        <location evidence="1">Membrane</location>
        <topology evidence="1">Multi-pass membrane protein</topology>
    </subcellularLocation>
</comment>
<dbReference type="NCBIfam" id="TIGR03062">
    <property type="entry name" value="pip_yhgE_Cterm"/>
    <property type="match status" value="1"/>
</dbReference>
<organism evidence="7 8">
    <name type="scientific">Candidatus Ruania gallistercoris</name>
    <dbReference type="NCBI Taxonomy" id="2838746"/>
    <lineage>
        <taxon>Bacteria</taxon>
        <taxon>Bacillati</taxon>
        <taxon>Actinomycetota</taxon>
        <taxon>Actinomycetes</taxon>
        <taxon>Micrococcales</taxon>
        <taxon>Ruaniaceae</taxon>
        <taxon>Ruania</taxon>
    </lineage>
</organism>
<gene>
    <name evidence="7" type="ORF">H9815_13855</name>
</gene>
<dbReference type="AlphaFoldDB" id="A0A9D2EFS9"/>
<feature type="transmembrane region" description="Helical" evidence="5">
    <location>
        <begin position="514"/>
        <end position="533"/>
    </location>
</feature>
<dbReference type="Gene3D" id="1.10.287.950">
    <property type="entry name" value="Methyl-accepting chemotaxis protein"/>
    <property type="match status" value="2"/>
</dbReference>
<keyword evidence="2 5" id="KW-0812">Transmembrane</keyword>
<evidence type="ECO:0000259" key="6">
    <source>
        <dbReference type="Pfam" id="PF12698"/>
    </source>
</evidence>
<keyword evidence="3 5" id="KW-1133">Transmembrane helix</keyword>
<evidence type="ECO:0000256" key="1">
    <source>
        <dbReference type="ARBA" id="ARBA00004141"/>
    </source>
</evidence>
<dbReference type="SUPFAM" id="SSF58104">
    <property type="entry name" value="Methyl-accepting chemotaxis protein (MCP) signaling domain"/>
    <property type="match status" value="1"/>
</dbReference>
<dbReference type="InterPro" id="IPR017500">
    <property type="entry name" value="Phage_infect_YhgE_N"/>
</dbReference>
<proteinExistence type="predicted"/>
<comment type="caution">
    <text evidence="7">The sequence shown here is derived from an EMBL/GenBank/DDBJ whole genome shotgun (WGS) entry which is preliminary data.</text>
</comment>
<evidence type="ECO:0000256" key="3">
    <source>
        <dbReference type="ARBA" id="ARBA00022989"/>
    </source>
</evidence>
<dbReference type="PANTHER" id="PTHR43077:SF5">
    <property type="entry name" value="PHAGE INFECTION PROTEIN"/>
    <property type="match status" value="1"/>
</dbReference>
<dbReference type="PANTHER" id="PTHR43077">
    <property type="entry name" value="TRANSPORT PERMEASE YVFS-RELATED"/>
    <property type="match status" value="1"/>
</dbReference>
<protein>
    <submittedName>
        <fullName evidence="7">YhgE/Pip domain-containing protein</fullName>
    </submittedName>
</protein>
<accession>A0A9D2EFS9</accession>
<evidence type="ECO:0000313" key="8">
    <source>
        <dbReference type="Proteomes" id="UP000824037"/>
    </source>
</evidence>
<feature type="transmembrane region" description="Helical" evidence="5">
    <location>
        <begin position="540"/>
        <end position="561"/>
    </location>
</feature>
<dbReference type="GO" id="GO:0140359">
    <property type="term" value="F:ABC-type transporter activity"/>
    <property type="evidence" value="ECO:0007669"/>
    <property type="project" value="InterPro"/>
</dbReference>
<keyword evidence="4 5" id="KW-0472">Membrane</keyword>
<feature type="transmembrane region" description="Helical" evidence="5">
    <location>
        <begin position="602"/>
        <end position="621"/>
    </location>
</feature>